<proteinExistence type="predicted"/>
<dbReference type="EMBL" id="CP032330">
    <property type="protein sequence ID" value="QCO03100.1"/>
    <property type="molecule type" value="Genomic_DNA"/>
</dbReference>
<evidence type="ECO:0000313" key="5">
    <source>
        <dbReference type="Proteomes" id="UP000476837"/>
    </source>
</evidence>
<evidence type="ECO:0000313" key="4">
    <source>
        <dbReference type="Proteomes" id="UP000298596"/>
    </source>
</evidence>
<evidence type="ECO:0000313" key="3">
    <source>
        <dbReference type="EMBL" id="QCO03100.1"/>
    </source>
</evidence>
<sequence>MARTRNLVTMERVAEILGEDVEWLIDIAIELEPEDGCLTVFGPGEQWFYALTEDGVENLKELIQIHRTGR</sequence>
<reference evidence="3 4" key="2">
    <citation type="submission" date="2018-09" db="EMBL/GenBank/DDBJ databases">
        <title>Whole genome based analysis of evolution and adaptive divergence in Indian and Brazilian strains of Azospirillum brasilense.</title>
        <authorList>
            <person name="Singh C."/>
            <person name="Tripathi A.K."/>
        </authorList>
    </citation>
    <scope>NUCLEOTIDE SEQUENCE [LARGE SCALE GENOMIC DNA]</scope>
    <source>
        <strain evidence="3 4">MTCC4036</strain>
    </source>
</reference>
<dbReference type="Proteomes" id="UP000298596">
    <property type="component" value="Chromosome"/>
</dbReference>
<gene>
    <name evidence="2" type="ORF">D3867_00030</name>
    <name evidence="3" type="ORF">D3867_14410</name>
    <name evidence="1" type="ORF">DS837_31465</name>
</gene>
<dbReference type="Proteomes" id="UP000476837">
    <property type="component" value="Unassembled WGS sequence"/>
</dbReference>
<dbReference type="EMBL" id="CP032330">
    <property type="protein sequence ID" value="QCO00607.1"/>
    <property type="molecule type" value="Genomic_DNA"/>
</dbReference>
<evidence type="ECO:0000313" key="1">
    <source>
        <dbReference type="EMBL" id="KAA0675995.1"/>
    </source>
</evidence>
<protein>
    <submittedName>
        <fullName evidence="3">Uncharacterized protein</fullName>
    </submittedName>
</protein>
<dbReference type="EMBL" id="QOKV01000061">
    <property type="protein sequence ID" value="KAA0675995.1"/>
    <property type="molecule type" value="Genomic_DNA"/>
</dbReference>
<name>A0A4D8Q616_AZOBR</name>
<reference evidence="1 5" key="1">
    <citation type="submission" date="2018-07" db="EMBL/GenBank/DDBJ databases">
        <title>Genome sequence of Roseomonas fauriae ATCC 49958.</title>
        <authorList>
            <person name="Sant'Anna F.H."/>
            <person name="Baldani J.I."/>
            <person name="Zilli J.E."/>
            <person name="Reis V.M."/>
            <person name="Hartmann A."/>
            <person name="Cruz L."/>
            <person name="de Souza E.M."/>
            <person name="de Oliveira Pedrosa F."/>
            <person name="Passaglia L.M.P."/>
        </authorList>
    </citation>
    <scope>NUCLEOTIDE SEQUENCE [LARGE SCALE GENOMIC DNA]</scope>
    <source>
        <strain evidence="1 5">ATCC 49958</strain>
    </source>
</reference>
<evidence type="ECO:0000313" key="2">
    <source>
        <dbReference type="EMBL" id="QCO00607.1"/>
    </source>
</evidence>
<dbReference type="RefSeq" id="WP_119510267.1">
    <property type="nucleotide sequence ID" value="NZ_QOKV01000061.1"/>
</dbReference>
<accession>A0A4D8Q616</accession>
<dbReference type="AlphaFoldDB" id="A0A4D8Q616"/>
<organism evidence="3 4">
    <name type="scientific">Azospirillum brasilense</name>
    <dbReference type="NCBI Taxonomy" id="192"/>
    <lineage>
        <taxon>Bacteria</taxon>
        <taxon>Pseudomonadati</taxon>
        <taxon>Pseudomonadota</taxon>
        <taxon>Alphaproteobacteria</taxon>
        <taxon>Rhodospirillales</taxon>
        <taxon>Azospirillaceae</taxon>
        <taxon>Azospirillum</taxon>
    </lineage>
</organism>